<comment type="caution">
    <text evidence="3">The sequence shown here is derived from an EMBL/GenBank/DDBJ whole genome shotgun (WGS) entry which is preliminary data.</text>
</comment>
<feature type="signal peptide" evidence="2">
    <location>
        <begin position="1"/>
        <end position="20"/>
    </location>
</feature>
<gene>
    <name evidence="3" type="ORF">BCR37DRAFT_386746</name>
</gene>
<feature type="region of interest" description="Disordered" evidence="1">
    <location>
        <begin position="135"/>
        <end position="160"/>
    </location>
</feature>
<evidence type="ECO:0000256" key="1">
    <source>
        <dbReference type="SAM" id="MobiDB-lite"/>
    </source>
</evidence>
<dbReference type="RefSeq" id="XP_040726014.1">
    <property type="nucleotide sequence ID" value="XM_040870471.1"/>
</dbReference>
<protein>
    <submittedName>
        <fullName evidence="3">Uncharacterized protein</fullName>
    </submittedName>
</protein>
<keyword evidence="4" id="KW-1185">Reference proteome</keyword>
<dbReference type="EMBL" id="MCFI01000007">
    <property type="protein sequence ID" value="ORY83719.1"/>
    <property type="molecule type" value="Genomic_DNA"/>
</dbReference>
<evidence type="ECO:0000313" key="3">
    <source>
        <dbReference type="EMBL" id="ORY83719.1"/>
    </source>
</evidence>
<proteinExistence type="predicted"/>
<evidence type="ECO:0000313" key="4">
    <source>
        <dbReference type="Proteomes" id="UP000193685"/>
    </source>
</evidence>
<feature type="chain" id="PRO_5012260129" evidence="2">
    <location>
        <begin position="21"/>
        <end position="405"/>
    </location>
</feature>
<feature type="region of interest" description="Disordered" evidence="1">
    <location>
        <begin position="381"/>
        <end position="405"/>
    </location>
</feature>
<keyword evidence="2" id="KW-0732">Signal</keyword>
<reference evidence="3 4" key="1">
    <citation type="submission" date="2016-07" db="EMBL/GenBank/DDBJ databases">
        <title>Pervasive Adenine N6-methylation of Active Genes in Fungi.</title>
        <authorList>
            <consortium name="DOE Joint Genome Institute"/>
            <person name="Mondo S.J."/>
            <person name="Dannebaum R.O."/>
            <person name="Kuo R.C."/>
            <person name="Labutti K."/>
            <person name="Haridas S."/>
            <person name="Kuo A."/>
            <person name="Salamov A."/>
            <person name="Ahrendt S.R."/>
            <person name="Lipzen A."/>
            <person name="Sullivan W."/>
            <person name="Andreopoulos W.B."/>
            <person name="Clum A."/>
            <person name="Lindquist E."/>
            <person name="Daum C."/>
            <person name="Ramamoorthy G.K."/>
            <person name="Gryganskyi A."/>
            <person name="Culley D."/>
            <person name="Magnuson J.K."/>
            <person name="James T.Y."/>
            <person name="O'Malley M.A."/>
            <person name="Stajich J.E."/>
            <person name="Spatafora J.W."/>
            <person name="Visel A."/>
            <person name="Grigoriev I.V."/>
        </authorList>
    </citation>
    <scope>NUCLEOTIDE SEQUENCE [LARGE SCALE GENOMIC DNA]</scope>
    <source>
        <strain evidence="3 4">12-1054</strain>
    </source>
</reference>
<dbReference type="GeneID" id="63787070"/>
<accession>A0A1Y2FIE8</accession>
<evidence type="ECO:0000256" key="2">
    <source>
        <dbReference type="SAM" id="SignalP"/>
    </source>
</evidence>
<dbReference type="AlphaFoldDB" id="A0A1Y2FIE8"/>
<organism evidence="3 4">
    <name type="scientific">Protomyces lactucae-debilis</name>
    <dbReference type="NCBI Taxonomy" id="2754530"/>
    <lineage>
        <taxon>Eukaryota</taxon>
        <taxon>Fungi</taxon>
        <taxon>Dikarya</taxon>
        <taxon>Ascomycota</taxon>
        <taxon>Taphrinomycotina</taxon>
        <taxon>Taphrinomycetes</taxon>
        <taxon>Taphrinales</taxon>
        <taxon>Protomycetaceae</taxon>
        <taxon>Protomyces</taxon>
    </lineage>
</organism>
<name>A0A1Y2FIE8_PROLT</name>
<dbReference type="Proteomes" id="UP000193685">
    <property type="component" value="Unassembled WGS sequence"/>
</dbReference>
<feature type="compositionally biased region" description="Basic and acidic residues" evidence="1">
    <location>
        <begin position="144"/>
        <end position="153"/>
    </location>
</feature>
<sequence length="405" mass="45582">MLFAVSQALFILSLIQEHLADQPGTCPRRLPYPSLFLDDGTCYDGDFILMKLGLVPDSLPCTVWCHGQAQKYLQSLTVSSLLVKSPVSLCSVGKQSLSYRTTYLSFSTMFGLMDGYERYIARVAAKYKASISGTPPPSTLGKRAFQDSKKSDKLTGSSRPPFSPFSALTLYRLLWMTTSELIRHYWDMDYIRQFTVNLYRQEEEEGRAEYAELGSRLNNYLGYLKRSAGLEELPTGNGDASKAKSKEGESGSVTALNWRLCKCEVAIKFNRMLLATGPAADPAIDLLFQTLCKPQYVSQYLASLPYSWSLDKANSLIIDSKETYPPQAKSLTTFLADENQQRGFSCETANGLFGTDRVCQSMRRPGWVQLKCWDSLKLATRKQRDRPQPNCRNPMPLLRDPNPYL</sequence>